<evidence type="ECO:0000313" key="3">
    <source>
        <dbReference type="Proteomes" id="UP000591803"/>
    </source>
</evidence>
<dbReference type="SUPFAM" id="SSF56801">
    <property type="entry name" value="Acetyl-CoA synthetase-like"/>
    <property type="match status" value="1"/>
</dbReference>
<dbReference type="InterPro" id="IPR050237">
    <property type="entry name" value="ATP-dep_AMP-bd_enzyme"/>
</dbReference>
<protein>
    <submittedName>
        <fullName evidence="2">Acyl-CoA synthetase</fullName>
    </submittedName>
</protein>
<gene>
    <name evidence="2" type="ORF">HV077_01410</name>
</gene>
<dbReference type="AlphaFoldDB" id="A0A7W3H899"/>
<dbReference type="EMBL" id="JABXRI010000001">
    <property type="protein sequence ID" value="MBA8061097.1"/>
    <property type="molecule type" value="Genomic_DNA"/>
</dbReference>
<dbReference type="PANTHER" id="PTHR43767">
    <property type="entry name" value="LONG-CHAIN-FATTY-ACID--COA LIGASE"/>
    <property type="match status" value="1"/>
</dbReference>
<evidence type="ECO:0000313" key="2">
    <source>
        <dbReference type="EMBL" id="MBA8061097.1"/>
    </source>
</evidence>
<feature type="domain" description="AMP-dependent synthetase/ligase" evidence="1">
    <location>
        <begin position="124"/>
        <end position="299"/>
    </location>
</feature>
<dbReference type="InterPro" id="IPR000873">
    <property type="entry name" value="AMP-dep_synth/lig_dom"/>
</dbReference>
<accession>A0A7W3H899</accession>
<evidence type="ECO:0000259" key="1">
    <source>
        <dbReference type="Pfam" id="PF00501"/>
    </source>
</evidence>
<dbReference type="Proteomes" id="UP000591803">
    <property type="component" value="Unassembled WGS sequence"/>
</dbReference>
<sequence>MKQPLPLSEWLSAPRPSDEPVAWLEDATWTLGHLRHDVARLITHLQQQEGERWALCFEDSYLFIVALLATLHAGKTPVIPGHCRVSLLNEQHALFDGVLSDKTLNWQGPLQVVQSAMTAATDDVTFPPIRSDAFVELFTSGSTGQPKRVVKPIGRLDNEAALLAARFADRLTGCRVVASVLPQHLYGLTFRIFLPMSLGLPLHAAMLWYAEQLAALGHEHQYVFISSPAFLKRLDHQLAAPPVRMVLSAGGMLPWQDVTQTANWLNVWPDEIYGSTETGILAWRYRQQDDVAWQPFPNVRFRSENDAFRVFSPLIAADDGLLLDDILHFAENGQFRLMGRRGRVVKIEEKRISLSEVERRLLALDGICDVAAMPVSRGGRQGVGVLLVLDNETRQRWYQRGGKPQELSWRRALRPWLEPVAVPRYWRVIDEIPVNSMNKRVYAQLQELFHETP</sequence>
<organism evidence="2 3">
    <name type="scientific">Citrobacter freundii</name>
    <dbReference type="NCBI Taxonomy" id="546"/>
    <lineage>
        <taxon>Bacteria</taxon>
        <taxon>Pseudomonadati</taxon>
        <taxon>Pseudomonadota</taxon>
        <taxon>Gammaproteobacteria</taxon>
        <taxon>Enterobacterales</taxon>
        <taxon>Enterobacteriaceae</taxon>
        <taxon>Citrobacter</taxon>
        <taxon>Citrobacter freundii complex</taxon>
    </lineage>
</organism>
<dbReference type="Gene3D" id="3.30.300.30">
    <property type="match status" value="1"/>
</dbReference>
<dbReference type="PANTHER" id="PTHR43767:SF1">
    <property type="entry name" value="NONRIBOSOMAL PEPTIDE SYNTHASE PES1 (EUROFUNG)-RELATED"/>
    <property type="match status" value="1"/>
</dbReference>
<proteinExistence type="predicted"/>
<dbReference type="Pfam" id="PF00501">
    <property type="entry name" value="AMP-binding"/>
    <property type="match status" value="1"/>
</dbReference>
<dbReference type="GO" id="GO:0016878">
    <property type="term" value="F:acid-thiol ligase activity"/>
    <property type="evidence" value="ECO:0007669"/>
    <property type="project" value="UniProtKB-ARBA"/>
</dbReference>
<dbReference type="InterPro" id="IPR042099">
    <property type="entry name" value="ANL_N_sf"/>
</dbReference>
<name>A0A7W3H899_CITFR</name>
<dbReference type="InterPro" id="IPR045851">
    <property type="entry name" value="AMP-bd_C_sf"/>
</dbReference>
<dbReference type="Gene3D" id="3.40.50.12780">
    <property type="entry name" value="N-terminal domain of ligase-like"/>
    <property type="match status" value="1"/>
</dbReference>
<comment type="caution">
    <text evidence="2">The sequence shown here is derived from an EMBL/GenBank/DDBJ whole genome shotgun (WGS) entry which is preliminary data.</text>
</comment>
<reference evidence="2 3" key="1">
    <citation type="submission" date="2020-06" db="EMBL/GenBank/DDBJ databases">
        <title>REHAB project genomes.</title>
        <authorList>
            <person name="Shaw L.P."/>
        </authorList>
    </citation>
    <scope>NUCLEOTIDE SEQUENCE [LARGE SCALE GENOMIC DNA]</scope>
    <source>
        <strain evidence="2 3">RHBSTW-00116</strain>
    </source>
</reference>